<organism evidence="1">
    <name type="scientific">Ixodes ricinus</name>
    <name type="common">Common tick</name>
    <name type="synonym">Acarus ricinus</name>
    <dbReference type="NCBI Taxonomy" id="34613"/>
    <lineage>
        <taxon>Eukaryota</taxon>
        <taxon>Metazoa</taxon>
        <taxon>Ecdysozoa</taxon>
        <taxon>Arthropoda</taxon>
        <taxon>Chelicerata</taxon>
        <taxon>Arachnida</taxon>
        <taxon>Acari</taxon>
        <taxon>Parasitiformes</taxon>
        <taxon>Ixodida</taxon>
        <taxon>Ixodoidea</taxon>
        <taxon>Ixodidae</taxon>
        <taxon>Ixodinae</taxon>
        <taxon>Ixodes</taxon>
    </lineage>
</organism>
<sequence length="73" mass="8340">MRKMCVSTWLGFSAGSESTTGPYSFCRSLNPELEMSSVCWVLPTAGAMRQQQRCKLMRKLLLVRLKSKRPTLR</sequence>
<evidence type="ECO:0000313" key="1">
    <source>
        <dbReference type="EMBL" id="MXU83077.1"/>
    </source>
</evidence>
<proteinExistence type="predicted"/>
<reference evidence="1" key="1">
    <citation type="submission" date="2019-12" db="EMBL/GenBank/DDBJ databases">
        <title>An insight into the sialome of adult female Ixodes ricinus ticks feeding for 6 days.</title>
        <authorList>
            <person name="Perner J."/>
            <person name="Ribeiro J.M.C."/>
        </authorList>
    </citation>
    <scope>NUCLEOTIDE SEQUENCE</scope>
    <source>
        <strain evidence="1">Semi-engorged</strain>
        <tissue evidence="1">Salivary glands</tissue>
    </source>
</reference>
<name>A0A6B0U1J7_IXORI</name>
<dbReference type="AlphaFoldDB" id="A0A6B0U1J7"/>
<accession>A0A6B0U1J7</accession>
<protein>
    <submittedName>
        <fullName evidence="1">Putative secreted protein</fullName>
    </submittedName>
</protein>
<dbReference type="EMBL" id="GIFC01000994">
    <property type="protein sequence ID" value="MXU83077.1"/>
    <property type="molecule type" value="Transcribed_RNA"/>
</dbReference>